<dbReference type="EMBL" id="FLOB01000001">
    <property type="protein sequence ID" value="SBS25726.1"/>
    <property type="molecule type" value="Genomic_DNA"/>
</dbReference>
<gene>
    <name evidence="4" type="ORF">MSP8886_00369</name>
</gene>
<dbReference type="Pfam" id="PF12969">
    <property type="entry name" value="DUF3857"/>
    <property type="match status" value="1"/>
</dbReference>
<keyword evidence="1" id="KW-0732">Signal</keyword>
<proteinExistence type="predicted"/>
<dbReference type="Gene3D" id="2.60.120.1130">
    <property type="match status" value="1"/>
</dbReference>
<name>A0A1A8T220_9GAMM</name>
<protein>
    <submittedName>
        <fullName evidence="4">Transglutaminase-like superfamily protein</fullName>
    </submittedName>
</protein>
<evidence type="ECO:0000313" key="5">
    <source>
        <dbReference type="Proteomes" id="UP000092544"/>
    </source>
</evidence>
<evidence type="ECO:0000259" key="2">
    <source>
        <dbReference type="Pfam" id="PF01841"/>
    </source>
</evidence>
<sequence>MLRFHRVTTLGLFLIFAWGSLPAVASAKPSEYQIHDVVHLHKDKTYSDVTTFDRTVLRATDIGDAGQFSTTFDPHNQTYKLLSAWVLQPDGQKINVPASRVLIRPSAAAQNAPGFVSTKTATILFPQVKIGSKVHAEVKVTTFKAYKLGYSDAFSAGIFHNGDVYVTLDAPASLPLSVGAQNGFQYTNKIEGDRRVIKGQYHMRGASPSLYENHMPNPLDLSPLLSVSTITNYLELAKDYYHLSADKAVVTPEIQALANHITQGKQGKAAARALYDWVTKNIRYVAMYLTANSSWIPHSASQVLENGYGDCKDHVVLLQALLTAKGIKSDPAIINWSNRNVDWPAPSVEAFNHMIIYLPEFDLYANPTDQTAPFGVLDYGLRNKQVLLVGKHPKLTRTPKVTPKEARFVTNGDIKVSRDGTIKGKAYVTMSPILESYLRYQLSNKENRQDAMKQALSVLPHYGFGHMKTTDPHNLDVPFRFSMDWVSRKALHVATRAFVLPDMPDFAPQDAPQQYLGEDTVRRYPVMLQPKDLHWHFTLTPPKGYHFKHLPPNVNVRNSVGDYVASYHFKGHSMVVDRELILKVRQVPAKQYDLVESIVRAVIDDQQSIVSLKKR</sequence>
<organism evidence="4 5">
    <name type="scientific">Marinomonas spartinae</name>
    <dbReference type="NCBI Taxonomy" id="1792290"/>
    <lineage>
        <taxon>Bacteria</taxon>
        <taxon>Pseudomonadati</taxon>
        <taxon>Pseudomonadota</taxon>
        <taxon>Gammaproteobacteria</taxon>
        <taxon>Oceanospirillales</taxon>
        <taxon>Oceanospirillaceae</taxon>
        <taxon>Marinomonas</taxon>
    </lineage>
</organism>
<dbReference type="OrthoDB" id="8595007at2"/>
<dbReference type="Gene3D" id="3.10.620.30">
    <property type="match status" value="1"/>
</dbReference>
<accession>A0A1A8T220</accession>
<dbReference type="SUPFAM" id="SSF54001">
    <property type="entry name" value="Cysteine proteinases"/>
    <property type="match status" value="1"/>
</dbReference>
<dbReference type="InterPro" id="IPR038765">
    <property type="entry name" value="Papain-like_cys_pep_sf"/>
</dbReference>
<feature type="chain" id="PRO_5008378723" evidence="1">
    <location>
        <begin position="28"/>
        <end position="615"/>
    </location>
</feature>
<dbReference type="Proteomes" id="UP000092544">
    <property type="component" value="Unassembled WGS sequence"/>
</dbReference>
<dbReference type="Gene3D" id="2.60.40.3140">
    <property type="match status" value="1"/>
</dbReference>
<dbReference type="Pfam" id="PF01841">
    <property type="entry name" value="Transglut_core"/>
    <property type="match status" value="1"/>
</dbReference>
<feature type="signal peptide" evidence="1">
    <location>
        <begin position="1"/>
        <end position="27"/>
    </location>
</feature>
<dbReference type="RefSeq" id="WP_067012113.1">
    <property type="nucleotide sequence ID" value="NZ_FLOB01000001.1"/>
</dbReference>
<dbReference type="InterPro" id="IPR002931">
    <property type="entry name" value="Transglutaminase-like"/>
</dbReference>
<evidence type="ECO:0000313" key="4">
    <source>
        <dbReference type="EMBL" id="SBS25726.1"/>
    </source>
</evidence>
<dbReference type="InterPro" id="IPR024618">
    <property type="entry name" value="DUF3857"/>
</dbReference>
<evidence type="ECO:0000256" key="1">
    <source>
        <dbReference type="SAM" id="SignalP"/>
    </source>
</evidence>
<feature type="domain" description="Transglutaminase-like" evidence="2">
    <location>
        <begin position="256"/>
        <end position="329"/>
    </location>
</feature>
<evidence type="ECO:0000259" key="3">
    <source>
        <dbReference type="Pfam" id="PF12969"/>
    </source>
</evidence>
<dbReference type="STRING" id="1792290.MSP8886_00369"/>
<reference evidence="4 5" key="1">
    <citation type="submission" date="2016-06" db="EMBL/GenBank/DDBJ databases">
        <authorList>
            <person name="Kjaerup R.B."/>
            <person name="Dalgaard T.S."/>
            <person name="Juul-Madsen H.R."/>
        </authorList>
    </citation>
    <scope>NUCLEOTIDE SEQUENCE [LARGE SCALE GENOMIC DNA]</scope>
    <source>
        <strain evidence="4 5">CECT 8886</strain>
    </source>
</reference>
<dbReference type="AlphaFoldDB" id="A0A1A8T220"/>
<keyword evidence="5" id="KW-1185">Reference proteome</keyword>
<feature type="domain" description="DUF3857" evidence="3">
    <location>
        <begin position="51"/>
        <end position="197"/>
    </location>
</feature>